<dbReference type="GO" id="GO:0004065">
    <property type="term" value="F:arylsulfatase activity"/>
    <property type="evidence" value="ECO:0007669"/>
    <property type="project" value="TreeGrafter"/>
</dbReference>
<dbReference type="SUPFAM" id="SSF53649">
    <property type="entry name" value="Alkaline phosphatase-like"/>
    <property type="match status" value="1"/>
</dbReference>
<reference evidence="5 6" key="1">
    <citation type="submission" date="2018-02" db="EMBL/GenBank/DDBJ databases">
        <title>Comparative genomes isolates from brazilian mangrove.</title>
        <authorList>
            <person name="Araujo J.E."/>
            <person name="Taketani R.G."/>
            <person name="Silva M.C.P."/>
            <person name="Loureco M.V."/>
            <person name="Andreote F.D."/>
        </authorList>
    </citation>
    <scope>NUCLEOTIDE SEQUENCE [LARGE SCALE GENOMIC DNA]</scope>
    <source>
        <strain evidence="5 6">HEX-2 MGV</strain>
    </source>
</reference>
<evidence type="ECO:0000256" key="2">
    <source>
        <dbReference type="ARBA" id="ARBA00022801"/>
    </source>
</evidence>
<dbReference type="EMBL" id="PUIA01000069">
    <property type="protein sequence ID" value="PQO26117.1"/>
    <property type="molecule type" value="Genomic_DNA"/>
</dbReference>
<dbReference type="AlphaFoldDB" id="A0A2S8F1Y8"/>
<accession>A0A2S8F1Y8</accession>
<evidence type="ECO:0000259" key="4">
    <source>
        <dbReference type="Pfam" id="PF00884"/>
    </source>
</evidence>
<sequence length="451" mass="51000">MNHRTLLILCLFTCFASITDAADRKQPNIIYIMLDDAGYNDFGAMGSKHVQTPVFDRMAAEGMRFTDHYSGSCVCAPTRCVLMTGLHTGHCRRRDNQASANRNKTDENGLVFLQDEDLTVAEVMKQAGYVTGGIGKWGLGNPGFAGSPDKQGFDHFLGYLDQMHAHSYYTDWLWNDGQRMETNKRYSHYIFEEDTLRFIRENQGKPFFLYLPYTLPHGKYEIPADDPAYQIYQDKNWPQEVKNYAAMITRADMTVGKILDLLKELDIDDNTIVFYTSDNGPNPPFVNHLESNAPLSGIKRSLKEGGIRAAMTVRWPGVVPAGETSDFVWDMRDVFPTACDLAGTEAPSHLDGISVLPTLKGESQAARPHMYWEFPFRSQQAVRMGKWKGYREGTESPLQLFDLTSDPAEKHNVAGKHPKIVEQMETIMAQSHVPSEFWPLDSGKKKGKMKR</sequence>
<name>A0A2S8F1Y8_9BACT</name>
<dbReference type="Gene3D" id="3.40.720.10">
    <property type="entry name" value="Alkaline Phosphatase, subunit A"/>
    <property type="match status" value="1"/>
</dbReference>
<evidence type="ECO:0000313" key="5">
    <source>
        <dbReference type="EMBL" id="PQO26117.1"/>
    </source>
</evidence>
<evidence type="ECO:0000313" key="6">
    <source>
        <dbReference type="Proteomes" id="UP000240009"/>
    </source>
</evidence>
<dbReference type="PANTHER" id="PTHR42693:SF53">
    <property type="entry name" value="ENDO-4-O-SULFATASE"/>
    <property type="match status" value="1"/>
</dbReference>
<keyword evidence="2" id="KW-0378">Hydrolase</keyword>
<evidence type="ECO:0000256" key="3">
    <source>
        <dbReference type="SAM" id="SignalP"/>
    </source>
</evidence>
<feature type="signal peptide" evidence="3">
    <location>
        <begin position="1"/>
        <end position="21"/>
    </location>
</feature>
<dbReference type="RefSeq" id="WP_105357872.1">
    <property type="nucleotide sequence ID" value="NZ_PUIA01000069.1"/>
</dbReference>
<dbReference type="InterPro" id="IPR017850">
    <property type="entry name" value="Alkaline_phosphatase_core_sf"/>
</dbReference>
<dbReference type="InterPro" id="IPR050738">
    <property type="entry name" value="Sulfatase"/>
</dbReference>
<comment type="similarity">
    <text evidence="1">Belongs to the sulfatase family.</text>
</comment>
<proteinExistence type="inferred from homology"/>
<feature type="chain" id="PRO_5015758692" description="Sulfatase N-terminal domain-containing protein" evidence="3">
    <location>
        <begin position="22"/>
        <end position="451"/>
    </location>
</feature>
<keyword evidence="3" id="KW-0732">Signal</keyword>
<feature type="domain" description="Sulfatase N-terminal" evidence="4">
    <location>
        <begin position="27"/>
        <end position="343"/>
    </location>
</feature>
<dbReference type="OrthoDB" id="9783154at2"/>
<organism evidence="5 6">
    <name type="scientific">Blastopirellula marina</name>
    <dbReference type="NCBI Taxonomy" id="124"/>
    <lineage>
        <taxon>Bacteria</taxon>
        <taxon>Pseudomonadati</taxon>
        <taxon>Planctomycetota</taxon>
        <taxon>Planctomycetia</taxon>
        <taxon>Pirellulales</taxon>
        <taxon>Pirellulaceae</taxon>
        <taxon>Blastopirellula</taxon>
    </lineage>
</organism>
<dbReference type="Gene3D" id="3.30.1120.10">
    <property type="match status" value="1"/>
</dbReference>
<gene>
    <name evidence="5" type="ORF">C5Y96_21960</name>
</gene>
<dbReference type="InterPro" id="IPR000917">
    <property type="entry name" value="Sulfatase_N"/>
</dbReference>
<comment type="caution">
    <text evidence="5">The sequence shown here is derived from an EMBL/GenBank/DDBJ whole genome shotgun (WGS) entry which is preliminary data.</text>
</comment>
<dbReference type="CDD" id="cd16145">
    <property type="entry name" value="ARS_like"/>
    <property type="match status" value="1"/>
</dbReference>
<dbReference type="Pfam" id="PF00884">
    <property type="entry name" value="Sulfatase"/>
    <property type="match status" value="1"/>
</dbReference>
<protein>
    <recommendedName>
        <fullName evidence="4">Sulfatase N-terminal domain-containing protein</fullName>
    </recommendedName>
</protein>
<dbReference type="PANTHER" id="PTHR42693">
    <property type="entry name" value="ARYLSULFATASE FAMILY MEMBER"/>
    <property type="match status" value="1"/>
</dbReference>
<evidence type="ECO:0000256" key="1">
    <source>
        <dbReference type="ARBA" id="ARBA00008779"/>
    </source>
</evidence>
<dbReference type="Proteomes" id="UP000240009">
    <property type="component" value="Unassembled WGS sequence"/>
</dbReference>